<proteinExistence type="predicted"/>
<reference evidence="1 2" key="1">
    <citation type="submission" date="2021-04" db="EMBL/GenBank/DDBJ databases">
        <authorList>
            <person name="Rodrigo-Torres L."/>
            <person name="Arahal R. D."/>
            <person name="Lucena T."/>
        </authorList>
    </citation>
    <scope>NUCLEOTIDE SEQUENCE [LARGE SCALE GENOMIC DNA]</scope>
    <source>
        <strain evidence="1 2">CECT 9623</strain>
    </source>
</reference>
<organism evidence="1 2">
    <name type="scientific">Dyadobacter linearis</name>
    <dbReference type="NCBI Taxonomy" id="2823330"/>
    <lineage>
        <taxon>Bacteria</taxon>
        <taxon>Pseudomonadati</taxon>
        <taxon>Bacteroidota</taxon>
        <taxon>Cytophagia</taxon>
        <taxon>Cytophagales</taxon>
        <taxon>Spirosomataceae</taxon>
        <taxon>Dyadobacter</taxon>
    </lineage>
</organism>
<gene>
    <name evidence="1" type="ORF">DYBT9623_02796</name>
</gene>
<evidence type="ECO:0000313" key="1">
    <source>
        <dbReference type="EMBL" id="CAG5070056.1"/>
    </source>
</evidence>
<name>A0ABN7R7M1_9BACT</name>
<protein>
    <submittedName>
        <fullName evidence="1">Uncharacterized protein</fullName>
    </submittedName>
</protein>
<evidence type="ECO:0000313" key="2">
    <source>
        <dbReference type="Proteomes" id="UP000679725"/>
    </source>
</evidence>
<keyword evidence="2" id="KW-1185">Reference proteome</keyword>
<comment type="caution">
    <text evidence="1">The sequence shown here is derived from an EMBL/GenBank/DDBJ whole genome shotgun (WGS) entry which is preliminary data.</text>
</comment>
<dbReference type="Proteomes" id="UP000679725">
    <property type="component" value="Unassembled WGS sequence"/>
</dbReference>
<dbReference type="EMBL" id="CAJRAU010000003">
    <property type="protein sequence ID" value="CAG5070056.1"/>
    <property type="molecule type" value="Genomic_DNA"/>
</dbReference>
<accession>A0ABN7R7M1</accession>
<sequence length="31" mass="3872">MVKRFRGIKLLFDYTFVFHFLLAFDEANIYR</sequence>